<comment type="similarity">
    <text evidence="2 8">Belongs to the cytochrome P450 family.</text>
</comment>
<evidence type="ECO:0000256" key="5">
    <source>
        <dbReference type="ARBA" id="ARBA00023002"/>
    </source>
</evidence>
<dbReference type="PRINTS" id="PR00465">
    <property type="entry name" value="EP450IV"/>
</dbReference>
<gene>
    <name evidence="10" type="ORF">PVAG01_06421</name>
</gene>
<evidence type="ECO:0000313" key="11">
    <source>
        <dbReference type="Proteomes" id="UP001629113"/>
    </source>
</evidence>
<dbReference type="PANTHER" id="PTHR46206">
    <property type="entry name" value="CYTOCHROME P450"/>
    <property type="match status" value="1"/>
</dbReference>
<dbReference type="InterPro" id="IPR017972">
    <property type="entry name" value="Cyt_P450_CS"/>
</dbReference>
<dbReference type="Proteomes" id="UP001629113">
    <property type="component" value="Unassembled WGS sequence"/>
</dbReference>
<comment type="cofactor">
    <cofactor evidence="1">
        <name>heme</name>
        <dbReference type="ChEBI" id="CHEBI:30413"/>
    </cofactor>
</comment>
<dbReference type="InterPro" id="IPR036396">
    <property type="entry name" value="Cyt_P450_sf"/>
</dbReference>
<keyword evidence="5 8" id="KW-0560">Oxidoreductase</keyword>
<evidence type="ECO:0000256" key="4">
    <source>
        <dbReference type="ARBA" id="ARBA00022723"/>
    </source>
</evidence>
<dbReference type="EMBL" id="JBFCZG010000005">
    <property type="protein sequence ID" value="KAL3422265.1"/>
    <property type="molecule type" value="Genomic_DNA"/>
</dbReference>
<keyword evidence="9" id="KW-1133">Transmembrane helix</keyword>
<evidence type="ECO:0000256" key="9">
    <source>
        <dbReference type="SAM" id="Phobius"/>
    </source>
</evidence>
<keyword evidence="11" id="KW-1185">Reference proteome</keyword>
<keyword evidence="9" id="KW-0472">Membrane</keyword>
<keyword evidence="9" id="KW-0812">Transmembrane</keyword>
<dbReference type="PROSITE" id="PS00086">
    <property type="entry name" value="CYTOCHROME_P450"/>
    <property type="match status" value="1"/>
</dbReference>
<dbReference type="Gene3D" id="1.10.630.10">
    <property type="entry name" value="Cytochrome P450"/>
    <property type="match status" value="1"/>
</dbReference>
<keyword evidence="6 8" id="KW-0408">Iron</keyword>
<accession>A0ABR4PG10</accession>
<protein>
    <submittedName>
        <fullName evidence="10">Cytochrome P450</fullName>
    </submittedName>
</protein>
<reference evidence="10 11" key="1">
    <citation type="submission" date="2024-06" db="EMBL/GenBank/DDBJ databases">
        <title>Complete genome of Phlyctema vagabunda strain 19-DSS-EL-015.</title>
        <authorList>
            <person name="Fiorenzani C."/>
        </authorList>
    </citation>
    <scope>NUCLEOTIDE SEQUENCE [LARGE SCALE GENOMIC DNA]</scope>
    <source>
        <strain evidence="10 11">19-DSS-EL-015</strain>
    </source>
</reference>
<sequence length="526" mass="58788">MALIFNLVAFFAIVLLPICFGFYVYLRLFSRVSLSQNLPWAGSIDGGCISRARSTLRSVLSTRELLEHGYNQYSKLNKPFVLPSILTGPEVIIPLSQLNWLLEQPEEVCSQNEVNRQFLQADYTMLHPNVIKDMVHADVIRKELTKQLGDFTNDVVEELDSAMRQAWGTDPKWKEIEVYKTMAEIISRLSNRVLVGQDLCRNESYLKNSGSFARGVVIVAAVLNMTPAVIKPYLAPIVTWWDRRLYQNCAKHVLPIIYERLRLPPGKAGGAVPNDYIQWAINHAINHDNPEERTPDMISKRLSVLTFAAIQSSAITLTNLIFDLASASSGGIFFAETFLAEMRQEVATVLSDGDGSWNKASLAKMIKVDSALRESMRLCGFVSRGVSKMVVVPDGVTLPDGTHVPHGVRVGVSAYSIHHDEAIYPGAKTFDAFRFADSGTRITAENEERKSTSLVTTSASFMAFSHGRHACPGRFFAAQQLKLTLAYIALNYDIEPIRSRPENKWFVGSMGPPMSEKVRIRRRRGA</sequence>
<evidence type="ECO:0000256" key="1">
    <source>
        <dbReference type="ARBA" id="ARBA00001971"/>
    </source>
</evidence>
<keyword evidence="3 8" id="KW-0349">Heme</keyword>
<dbReference type="PANTHER" id="PTHR46206:SF1">
    <property type="entry name" value="P450, PUTATIVE (EUROFUNG)-RELATED"/>
    <property type="match status" value="1"/>
</dbReference>
<evidence type="ECO:0000256" key="6">
    <source>
        <dbReference type="ARBA" id="ARBA00023004"/>
    </source>
</evidence>
<dbReference type="InterPro" id="IPR001128">
    <property type="entry name" value="Cyt_P450"/>
</dbReference>
<feature type="transmembrane region" description="Helical" evidence="9">
    <location>
        <begin position="6"/>
        <end position="26"/>
    </location>
</feature>
<name>A0ABR4PG10_9HELO</name>
<dbReference type="CDD" id="cd11041">
    <property type="entry name" value="CYP503A1-like"/>
    <property type="match status" value="1"/>
</dbReference>
<comment type="caution">
    <text evidence="10">The sequence shown here is derived from an EMBL/GenBank/DDBJ whole genome shotgun (WGS) entry which is preliminary data.</text>
</comment>
<keyword evidence="7 8" id="KW-0503">Monooxygenase</keyword>
<evidence type="ECO:0000313" key="10">
    <source>
        <dbReference type="EMBL" id="KAL3422265.1"/>
    </source>
</evidence>
<keyword evidence="4 8" id="KW-0479">Metal-binding</keyword>
<dbReference type="InterPro" id="IPR002403">
    <property type="entry name" value="Cyt_P450_E_grp-IV"/>
</dbReference>
<proteinExistence type="inferred from homology"/>
<evidence type="ECO:0000256" key="7">
    <source>
        <dbReference type="ARBA" id="ARBA00023033"/>
    </source>
</evidence>
<evidence type="ECO:0000256" key="3">
    <source>
        <dbReference type="ARBA" id="ARBA00022617"/>
    </source>
</evidence>
<organism evidence="10 11">
    <name type="scientific">Phlyctema vagabunda</name>
    <dbReference type="NCBI Taxonomy" id="108571"/>
    <lineage>
        <taxon>Eukaryota</taxon>
        <taxon>Fungi</taxon>
        <taxon>Dikarya</taxon>
        <taxon>Ascomycota</taxon>
        <taxon>Pezizomycotina</taxon>
        <taxon>Leotiomycetes</taxon>
        <taxon>Helotiales</taxon>
        <taxon>Dermateaceae</taxon>
        <taxon>Phlyctema</taxon>
    </lineage>
</organism>
<dbReference type="Pfam" id="PF00067">
    <property type="entry name" value="p450"/>
    <property type="match status" value="1"/>
</dbReference>
<evidence type="ECO:0000256" key="2">
    <source>
        <dbReference type="ARBA" id="ARBA00010617"/>
    </source>
</evidence>
<dbReference type="SUPFAM" id="SSF48264">
    <property type="entry name" value="Cytochrome P450"/>
    <property type="match status" value="1"/>
</dbReference>
<evidence type="ECO:0000256" key="8">
    <source>
        <dbReference type="RuleBase" id="RU000461"/>
    </source>
</evidence>